<dbReference type="EMBL" id="CP009249">
    <property type="protein sequence ID" value="APT92694.1"/>
    <property type="molecule type" value="Genomic_DNA"/>
</dbReference>
<protein>
    <submittedName>
        <fullName evidence="1">Uncharacterized protein</fullName>
    </submittedName>
</protein>
<evidence type="ECO:0000313" key="1">
    <source>
        <dbReference type="EMBL" id="APT92694.1"/>
    </source>
</evidence>
<dbReference type="STRING" id="161895.CPHO_07080"/>
<dbReference type="Proteomes" id="UP000185491">
    <property type="component" value="Chromosome"/>
</dbReference>
<evidence type="ECO:0000313" key="2">
    <source>
        <dbReference type="Proteomes" id="UP000185491"/>
    </source>
</evidence>
<dbReference type="AlphaFoldDB" id="A0A1L7D3J2"/>
<organism evidence="1 2">
    <name type="scientific">Corynebacterium phocae</name>
    <dbReference type="NCBI Taxonomy" id="161895"/>
    <lineage>
        <taxon>Bacteria</taxon>
        <taxon>Bacillati</taxon>
        <taxon>Actinomycetota</taxon>
        <taxon>Actinomycetes</taxon>
        <taxon>Mycobacteriales</taxon>
        <taxon>Corynebacteriaceae</taxon>
        <taxon>Corynebacterium</taxon>
    </lineage>
</organism>
<proteinExistence type="predicted"/>
<name>A0A1L7D3J2_9CORY</name>
<accession>A0A1L7D3J2</accession>
<keyword evidence="2" id="KW-1185">Reference proteome</keyword>
<reference evidence="1 2" key="1">
    <citation type="submission" date="2014-08" db="EMBL/GenBank/DDBJ databases">
        <title>Complete genome sequence of Corynebacterium phocae M408/89/1(T)(=DSM 44612(T)), isolated from the common seal (Phoca vitulina).</title>
        <authorList>
            <person name="Ruckert C."/>
            <person name="Albersmeier A."/>
            <person name="Winkler A."/>
            <person name="Kalinowski J."/>
        </authorList>
    </citation>
    <scope>NUCLEOTIDE SEQUENCE [LARGE SCALE GENOMIC DNA]</scope>
    <source>
        <strain evidence="1 2">M408/89/1</strain>
    </source>
</reference>
<gene>
    <name evidence="1" type="ORF">CPHO_07080</name>
</gene>
<dbReference type="KEGG" id="cpho:CPHO_07080"/>
<sequence>MGRQPDLWKVANKNRRLQEVLEKRARRIAARATAISRANGGKANYSVRTGIRPSGRAYADVVSDSPAEERGTEEVPRINALRRAARGQ</sequence>